<reference evidence="1 2" key="1">
    <citation type="submission" date="2013-02" db="EMBL/GenBank/DDBJ databases">
        <authorList>
            <person name="Harkins D.M."/>
            <person name="Durkin A.S."/>
            <person name="Brinkac L.M."/>
            <person name="Haft D.H."/>
            <person name="Selengut J.D."/>
            <person name="Sanka R."/>
            <person name="DePew J."/>
            <person name="Purushe J."/>
            <person name="Whelen A.C."/>
            <person name="Vinetz J.M."/>
            <person name="Sutton G.G."/>
            <person name="Nierman W.C."/>
            <person name="Fouts D.E."/>
        </authorList>
    </citation>
    <scope>NUCLEOTIDE SEQUENCE [LARGE SCALE GENOMIC DNA]</scope>
    <source>
        <strain evidence="1 2">2002000626</strain>
    </source>
</reference>
<proteinExistence type="predicted"/>
<protein>
    <submittedName>
        <fullName evidence="1">Uncharacterized protein</fullName>
    </submittedName>
</protein>
<comment type="caution">
    <text evidence="1">The sequence shown here is derived from an EMBL/GenBank/DDBJ whole genome shotgun (WGS) entry which is preliminary data.</text>
</comment>
<dbReference type="EMBL" id="AFJL02000003">
    <property type="protein sequence ID" value="EMY07082.1"/>
    <property type="molecule type" value="Genomic_DNA"/>
</dbReference>
<sequence length="50" mass="5991">MVVPTLKESICKVPVFFRKMNLAELTLILQQNFEMWELIQISQTFQNDQF</sequence>
<accession>A0A829D457</accession>
<dbReference type="AlphaFoldDB" id="A0A829D457"/>
<organism evidence="1 2">
    <name type="scientific">Leptospira interrogans str. 2002000626</name>
    <dbReference type="NCBI Taxonomy" id="996803"/>
    <lineage>
        <taxon>Bacteria</taxon>
        <taxon>Pseudomonadati</taxon>
        <taxon>Spirochaetota</taxon>
        <taxon>Spirochaetia</taxon>
        <taxon>Leptospirales</taxon>
        <taxon>Leptospiraceae</taxon>
        <taxon>Leptospira</taxon>
    </lineage>
</organism>
<evidence type="ECO:0000313" key="1">
    <source>
        <dbReference type="EMBL" id="EMY07082.1"/>
    </source>
</evidence>
<dbReference type="Proteomes" id="UP000012329">
    <property type="component" value="Unassembled WGS sequence"/>
</dbReference>
<evidence type="ECO:0000313" key="2">
    <source>
        <dbReference type="Proteomes" id="UP000012329"/>
    </source>
</evidence>
<gene>
    <name evidence="1" type="ORF">LEP1GSC029_0550</name>
</gene>
<name>A0A829D457_LEPIR</name>